<dbReference type="Proteomes" id="UP001194580">
    <property type="component" value="Unassembled WGS sequence"/>
</dbReference>
<proteinExistence type="predicted"/>
<dbReference type="GO" id="GO:0016705">
    <property type="term" value="F:oxidoreductase activity, acting on paired donors, with incorporation or reduction of molecular oxygen"/>
    <property type="evidence" value="ECO:0007669"/>
    <property type="project" value="InterPro"/>
</dbReference>
<dbReference type="SUPFAM" id="SSF48264">
    <property type="entry name" value="Cytochrome P450"/>
    <property type="match status" value="1"/>
</dbReference>
<gene>
    <name evidence="1" type="ORF">BGZ95_006577</name>
</gene>
<keyword evidence="2" id="KW-1185">Reference proteome</keyword>
<evidence type="ECO:0008006" key="3">
    <source>
        <dbReference type="Google" id="ProtNLM"/>
    </source>
</evidence>
<protein>
    <recommendedName>
        <fullName evidence="3">Cytochrome P450</fullName>
    </recommendedName>
</protein>
<dbReference type="InterPro" id="IPR036396">
    <property type="entry name" value="Cyt_P450_sf"/>
</dbReference>
<reference evidence="1" key="1">
    <citation type="journal article" date="2020" name="Fungal Divers.">
        <title>Resolving the Mortierellaceae phylogeny through synthesis of multi-gene phylogenetics and phylogenomics.</title>
        <authorList>
            <person name="Vandepol N."/>
            <person name="Liber J."/>
            <person name="Desiro A."/>
            <person name="Na H."/>
            <person name="Kennedy M."/>
            <person name="Barry K."/>
            <person name="Grigoriev I.V."/>
            <person name="Miller A.N."/>
            <person name="O'Donnell K."/>
            <person name="Stajich J.E."/>
            <person name="Bonito G."/>
        </authorList>
    </citation>
    <scope>NUCLEOTIDE SEQUENCE</scope>
    <source>
        <strain evidence="1">NRRL 28262</strain>
    </source>
</reference>
<dbReference type="EMBL" id="JAAAIL010000307">
    <property type="protein sequence ID" value="KAG0277067.1"/>
    <property type="molecule type" value="Genomic_DNA"/>
</dbReference>
<evidence type="ECO:0000313" key="1">
    <source>
        <dbReference type="EMBL" id="KAG0277067.1"/>
    </source>
</evidence>
<name>A0AAD4DFV1_9FUNG</name>
<dbReference type="GO" id="GO:0005506">
    <property type="term" value="F:iron ion binding"/>
    <property type="evidence" value="ECO:0007669"/>
    <property type="project" value="InterPro"/>
</dbReference>
<sequence>MAVSALVRFVRQHATTTKSNKLKLFFAFLALLTYKYRAHAIGTRRRSDLKSPKGAIPFLGHMPLLASIHGTKLYDFFEKNYRELGPVWSISLPFIGRMIQGDSPELIEHVLKHNFWAYEKGPILIDAVNDLLGKGE</sequence>
<comment type="caution">
    <text evidence="1">The sequence shown here is derived from an EMBL/GenBank/DDBJ whole genome shotgun (WGS) entry which is preliminary data.</text>
</comment>
<accession>A0AAD4DFV1</accession>
<dbReference type="GO" id="GO:0004497">
    <property type="term" value="F:monooxygenase activity"/>
    <property type="evidence" value="ECO:0007669"/>
    <property type="project" value="InterPro"/>
</dbReference>
<dbReference type="AlphaFoldDB" id="A0AAD4DFV1"/>
<evidence type="ECO:0000313" key="2">
    <source>
        <dbReference type="Proteomes" id="UP001194580"/>
    </source>
</evidence>
<dbReference type="Gene3D" id="1.10.630.10">
    <property type="entry name" value="Cytochrome P450"/>
    <property type="match status" value="1"/>
</dbReference>
<organism evidence="1 2">
    <name type="scientific">Linnemannia exigua</name>
    <dbReference type="NCBI Taxonomy" id="604196"/>
    <lineage>
        <taxon>Eukaryota</taxon>
        <taxon>Fungi</taxon>
        <taxon>Fungi incertae sedis</taxon>
        <taxon>Mucoromycota</taxon>
        <taxon>Mortierellomycotina</taxon>
        <taxon>Mortierellomycetes</taxon>
        <taxon>Mortierellales</taxon>
        <taxon>Mortierellaceae</taxon>
        <taxon>Linnemannia</taxon>
    </lineage>
</organism>
<dbReference type="GO" id="GO:0020037">
    <property type="term" value="F:heme binding"/>
    <property type="evidence" value="ECO:0007669"/>
    <property type="project" value="InterPro"/>
</dbReference>